<evidence type="ECO:0000313" key="3">
    <source>
        <dbReference type="Proteomes" id="UP001305779"/>
    </source>
</evidence>
<gene>
    <name evidence="2" type="ORF">PRZ48_010005</name>
</gene>
<evidence type="ECO:0000313" key="2">
    <source>
        <dbReference type="EMBL" id="KAK4499490.1"/>
    </source>
</evidence>
<dbReference type="PRINTS" id="PR00080">
    <property type="entry name" value="SDRFAMILY"/>
</dbReference>
<dbReference type="Pfam" id="PF00106">
    <property type="entry name" value="adh_short"/>
    <property type="match status" value="1"/>
</dbReference>
<comment type="similarity">
    <text evidence="1">Belongs to the short-chain dehydrogenases/reductases (SDR) family.</text>
</comment>
<protein>
    <submittedName>
        <fullName evidence="2">Uncharacterized protein</fullName>
    </submittedName>
</protein>
<reference evidence="2 3" key="1">
    <citation type="journal article" date="2023" name="G3 (Bethesda)">
        <title>A chromosome-level genome assembly of Zasmidium syzygii isolated from banana leaves.</title>
        <authorList>
            <person name="van Westerhoven A.C."/>
            <person name="Mehrabi R."/>
            <person name="Talebi R."/>
            <person name="Steentjes M.B.F."/>
            <person name="Corcolon B."/>
            <person name="Chong P.A."/>
            <person name="Kema G.H.J."/>
            <person name="Seidl M.F."/>
        </authorList>
    </citation>
    <scope>NUCLEOTIDE SEQUENCE [LARGE SCALE GENOMIC DNA]</scope>
    <source>
        <strain evidence="2 3">P124</strain>
    </source>
</reference>
<dbReference type="PANTHER" id="PTHR43975:SF2">
    <property type="entry name" value="EG:BACR7A4.14 PROTEIN-RELATED"/>
    <property type="match status" value="1"/>
</dbReference>
<organism evidence="2 3">
    <name type="scientific">Zasmidium cellare</name>
    <name type="common">Wine cellar mold</name>
    <name type="synonym">Racodium cellare</name>
    <dbReference type="NCBI Taxonomy" id="395010"/>
    <lineage>
        <taxon>Eukaryota</taxon>
        <taxon>Fungi</taxon>
        <taxon>Dikarya</taxon>
        <taxon>Ascomycota</taxon>
        <taxon>Pezizomycotina</taxon>
        <taxon>Dothideomycetes</taxon>
        <taxon>Dothideomycetidae</taxon>
        <taxon>Mycosphaerellales</taxon>
        <taxon>Mycosphaerellaceae</taxon>
        <taxon>Zasmidium</taxon>
    </lineage>
</organism>
<sequence>MPPPQGTWNPIEGPGDYTMTKVVHNESYPGIDPTKLDLSGKAVFIAGASKGVGRDTAASYAKAGASYIAIGARSSLSETENDIKAAAKKAGRPEPQILSLKLDITDQKNVEAVAKEIGEKFGKLDVVINNAGVFGGRGLIAESDPEDWWWCMNVNLRGPYLITRACLPLLQTSTLKTLITVSSVGAHVVGPTLSAYQTSKLAVLRFTQFVAAEYAEQGIIAISVHPGNMLTEIVGHGEGFDEKLKAVFTEVPQLPADSMVFLSAERREWLSGRYVNCTWDLPELVGEAKREEIVRGDKLKIRLVV</sequence>
<dbReference type="CDD" id="cd05233">
    <property type="entry name" value="SDR_c"/>
    <property type="match status" value="1"/>
</dbReference>
<dbReference type="Proteomes" id="UP001305779">
    <property type="component" value="Unassembled WGS sequence"/>
</dbReference>
<dbReference type="SUPFAM" id="SSF51735">
    <property type="entry name" value="NAD(P)-binding Rossmann-fold domains"/>
    <property type="match status" value="1"/>
</dbReference>
<dbReference type="InterPro" id="IPR002347">
    <property type="entry name" value="SDR_fam"/>
</dbReference>
<dbReference type="EMBL" id="JAXOVC010000007">
    <property type="protein sequence ID" value="KAK4499490.1"/>
    <property type="molecule type" value="Genomic_DNA"/>
</dbReference>
<dbReference type="InterPro" id="IPR036291">
    <property type="entry name" value="NAD(P)-bd_dom_sf"/>
</dbReference>
<name>A0ABR0EDB0_ZASCE</name>
<evidence type="ECO:0000256" key="1">
    <source>
        <dbReference type="RuleBase" id="RU000363"/>
    </source>
</evidence>
<dbReference type="Gene3D" id="3.40.50.720">
    <property type="entry name" value="NAD(P)-binding Rossmann-like Domain"/>
    <property type="match status" value="1"/>
</dbReference>
<accession>A0ABR0EDB0</accession>
<keyword evidence="3" id="KW-1185">Reference proteome</keyword>
<proteinExistence type="inferred from homology"/>
<comment type="caution">
    <text evidence="2">The sequence shown here is derived from an EMBL/GenBank/DDBJ whole genome shotgun (WGS) entry which is preliminary data.</text>
</comment>
<dbReference type="PRINTS" id="PR00081">
    <property type="entry name" value="GDHRDH"/>
</dbReference>
<dbReference type="PANTHER" id="PTHR43975">
    <property type="entry name" value="ZGC:101858"/>
    <property type="match status" value="1"/>
</dbReference>